<dbReference type="SUPFAM" id="SSF56024">
    <property type="entry name" value="Phospholipase D/nuclease"/>
    <property type="match status" value="1"/>
</dbReference>
<evidence type="ECO:0000313" key="7">
    <source>
        <dbReference type="EMBL" id="SCM72927.1"/>
    </source>
</evidence>
<dbReference type="PROSITE" id="PS50035">
    <property type="entry name" value="PLD"/>
    <property type="match status" value="1"/>
</dbReference>
<dbReference type="GO" id="GO:0005576">
    <property type="term" value="C:extracellular region"/>
    <property type="evidence" value="ECO:0007669"/>
    <property type="project" value="UniProtKB-SubCell"/>
</dbReference>
<dbReference type="InterPro" id="IPR001736">
    <property type="entry name" value="PLipase_D/transphosphatidylase"/>
</dbReference>
<dbReference type="RefSeq" id="WP_288199386.1">
    <property type="nucleotide sequence ID" value="NZ_LT608334.1"/>
</dbReference>
<name>A0A212L615_9HYPH</name>
<organism evidence="7">
    <name type="scientific">uncultured Pleomorphomonas sp</name>
    <dbReference type="NCBI Taxonomy" id="442121"/>
    <lineage>
        <taxon>Bacteria</taxon>
        <taxon>Pseudomonadati</taxon>
        <taxon>Pseudomonadota</taxon>
        <taxon>Alphaproteobacteria</taxon>
        <taxon>Hyphomicrobiales</taxon>
        <taxon>Pleomorphomonadaceae</taxon>
        <taxon>Pleomorphomonas</taxon>
        <taxon>environmental samples</taxon>
    </lineage>
</organism>
<dbReference type="AlphaFoldDB" id="A0A212L615"/>
<protein>
    <recommendedName>
        <fullName evidence="3">Phospholipase D</fullName>
    </recommendedName>
    <alternativeName>
        <fullName evidence="5">Choline phosphatase</fullName>
    </alternativeName>
</protein>
<comment type="subcellular location">
    <subcellularLocation>
        <location evidence="2">Secreted</location>
    </subcellularLocation>
</comment>
<evidence type="ECO:0000256" key="2">
    <source>
        <dbReference type="ARBA" id="ARBA00004613"/>
    </source>
</evidence>
<dbReference type="GO" id="GO:0006793">
    <property type="term" value="P:phosphorus metabolic process"/>
    <property type="evidence" value="ECO:0007669"/>
    <property type="project" value="UniProtKB-ARBA"/>
</dbReference>
<dbReference type="Pfam" id="PF13091">
    <property type="entry name" value="PLDc_2"/>
    <property type="match status" value="1"/>
</dbReference>
<dbReference type="Gene3D" id="3.40.50.300">
    <property type="entry name" value="P-loop containing nucleotide triphosphate hydrolases"/>
    <property type="match status" value="1"/>
</dbReference>
<accession>A0A212L615</accession>
<sequence>MTVGTVHALQGAERPVVIFSPVYSKHADGGFIDLSPSMLNVAVSRAKDAFLVFGDMDTLASAPPGSPRSVLASFLSRDSANELAFEVPSRTDLSRGTRTLESLRDAAEHDAFLLKEFANARRRLCIVSPWINIATMKEVGFIGAIATARARGVEVDIYADPRLTRDRNKAGQDMFAEADEALTGIGATLHAVQQLHSKLVWADDSLLAVGSFNWFSAHRTGEFARHETSVVYRGKHLGPEIQTLEDSLKARTPTY</sequence>
<dbReference type="Pfam" id="PF13087">
    <property type="entry name" value="AAA_12"/>
    <property type="match status" value="1"/>
</dbReference>
<dbReference type="GO" id="GO:0003824">
    <property type="term" value="F:catalytic activity"/>
    <property type="evidence" value="ECO:0007669"/>
    <property type="project" value="InterPro"/>
</dbReference>
<dbReference type="InterPro" id="IPR027417">
    <property type="entry name" value="P-loop_NTPase"/>
</dbReference>
<keyword evidence="4" id="KW-0964">Secreted</keyword>
<gene>
    <name evidence="7" type="ORF">KL86PLE_100763</name>
</gene>
<dbReference type="InterPro" id="IPR041679">
    <property type="entry name" value="DNA2/NAM7-like_C"/>
</dbReference>
<evidence type="ECO:0000256" key="1">
    <source>
        <dbReference type="ARBA" id="ARBA00003145"/>
    </source>
</evidence>
<proteinExistence type="predicted"/>
<dbReference type="EMBL" id="FMJD01000002">
    <property type="protein sequence ID" value="SCM72927.1"/>
    <property type="molecule type" value="Genomic_DNA"/>
</dbReference>
<dbReference type="Gene3D" id="3.30.870.10">
    <property type="entry name" value="Endonuclease Chain A"/>
    <property type="match status" value="1"/>
</dbReference>
<evidence type="ECO:0000259" key="6">
    <source>
        <dbReference type="PROSITE" id="PS50035"/>
    </source>
</evidence>
<evidence type="ECO:0000256" key="5">
    <source>
        <dbReference type="ARBA" id="ARBA00029594"/>
    </source>
</evidence>
<dbReference type="InterPro" id="IPR025202">
    <property type="entry name" value="PLD-like_dom"/>
</dbReference>
<evidence type="ECO:0000256" key="3">
    <source>
        <dbReference type="ARBA" id="ARBA00018392"/>
    </source>
</evidence>
<reference evidence="7" key="1">
    <citation type="submission" date="2016-08" db="EMBL/GenBank/DDBJ databases">
        <authorList>
            <person name="Seilhamer J.J."/>
        </authorList>
    </citation>
    <scope>NUCLEOTIDE SEQUENCE</scope>
    <source>
        <strain evidence="7">86</strain>
    </source>
</reference>
<feature type="domain" description="PLD phosphodiesterase" evidence="6">
    <location>
        <begin position="191"/>
        <end position="218"/>
    </location>
</feature>
<comment type="function">
    <text evidence="1">Could be a virulence factor.</text>
</comment>
<evidence type="ECO:0000256" key="4">
    <source>
        <dbReference type="ARBA" id="ARBA00022525"/>
    </source>
</evidence>